<evidence type="ECO:0000313" key="6">
    <source>
        <dbReference type="EMBL" id="PWJ54104.1"/>
    </source>
</evidence>
<keyword evidence="3" id="KW-0804">Transcription</keyword>
<dbReference type="OrthoDB" id="8680240at2"/>
<dbReference type="GO" id="GO:0003700">
    <property type="term" value="F:DNA-binding transcription factor activity"/>
    <property type="evidence" value="ECO:0007669"/>
    <property type="project" value="InterPro"/>
</dbReference>
<dbReference type="InterPro" id="IPR000524">
    <property type="entry name" value="Tscrpt_reg_HTH_GntR"/>
</dbReference>
<dbReference type="SMART" id="SM00895">
    <property type="entry name" value="FCD"/>
    <property type="match status" value="1"/>
</dbReference>
<dbReference type="InterPro" id="IPR036390">
    <property type="entry name" value="WH_DNA-bd_sf"/>
</dbReference>
<keyword evidence="2 6" id="KW-0238">DNA-binding</keyword>
<evidence type="ECO:0000256" key="3">
    <source>
        <dbReference type="ARBA" id="ARBA00023163"/>
    </source>
</evidence>
<evidence type="ECO:0000256" key="2">
    <source>
        <dbReference type="ARBA" id="ARBA00023125"/>
    </source>
</evidence>
<dbReference type="InterPro" id="IPR036388">
    <property type="entry name" value="WH-like_DNA-bd_sf"/>
</dbReference>
<dbReference type="SUPFAM" id="SSF46785">
    <property type="entry name" value="Winged helix' DNA-binding domain"/>
    <property type="match status" value="1"/>
</dbReference>
<dbReference type="EMBL" id="QGDQ01000008">
    <property type="protein sequence ID" value="PWJ54104.1"/>
    <property type="molecule type" value="Genomic_DNA"/>
</dbReference>
<feature type="domain" description="HTH gntR-type" evidence="5">
    <location>
        <begin position="43"/>
        <end position="110"/>
    </location>
</feature>
<accession>A0A316AB70</accession>
<dbReference type="GO" id="GO:0003677">
    <property type="term" value="F:DNA binding"/>
    <property type="evidence" value="ECO:0007669"/>
    <property type="project" value="UniProtKB-KW"/>
</dbReference>
<dbReference type="Gene3D" id="1.20.120.530">
    <property type="entry name" value="GntR ligand-binding domain-like"/>
    <property type="match status" value="1"/>
</dbReference>
<name>A0A316AB70_9ACTN</name>
<sequence length="251" mass="28191">MTAVPVSRRRPVVPRAQRTPRQPPATYSWGVTPTASLREEKYSSLADKAYASIRDMLIMLDIRPNEPLDDDALAEQLEMGKTPVREAIKRLEVDRLIITYPRRGTFATGVDITDLAHISEVRNLLEPLAAQRAAERASSAERQEMLDLADRLEELDLATTSNYDLMAYDAQVHRVVYRVAGNPHLEDALVRHHNLATRIFCLFLDRLPPVDSHVREHVELLRTIAAGDAAKASLQASEHVKSFEVAVRSVI</sequence>
<dbReference type="InterPro" id="IPR011711">
    <property type="entry name" value="GntR_C"/>
</dbReference>
<reference evidence="6 7" key="1">
    <citation type="submission" date="2018-03" db="EMBL/GenBank/DDBJ databases">
        <title>Genomic Encyclopedia of Archaeal and Bacterial Type Strains, Phase II (KMG-II): from individual species to whole genera.</title>
        <authorList>
            <person name="Goeker M."/>
        </authorList>
    </citation>
    <scope>NUCLEOTIDE SEQUENCE [LARGE SCALE GENOMIC DNA]</scope>
    <source>
        <strain evidence="6 7">DSM 44889</strain>
    </source>
</reference>
<dbReference type="PANTHER" id="PTHR43537:SF45">
    <property type="entry name" value="GNTR FAMILY REGULATORY PROTEIN"/>
    <property type="match status" value="1"/>
</dbReference>
<protein>
    <submittedName>
        <fullName evidence="6">DNA-binding GntR family transcriptional regulator</fullName>
    </submittedName>
</protein>
<keyword evidence="1" id="KW-0805">Transcription regulation</keyword>
<dbReference type="Pfam" id="PF00392">
    <property type="entry name" value="GntR"/>
    <property type="match status" value="1"/>
</dbReference>
<dbReference type="Pfam" id="PF07729">
    <property type="entry name" value="FCD"/>
    <property type="match status" value="1"/>
</dbReference>
<evidence type="ECO:0000256" key="4">
    <source>
        <dbReference type="SAM" id="MobiDB-lite"/>
    </source>
</evidence>
<dbReference type="SUPFAM" id="SSF48008">
    <property type="entry name" value="GntR ligand-binding domain-like"/>
    <property type="match status" value="1"/>
</dbReference>
<feature type="compositionally biased region" description="Low complexity" evidence="4">
    <location>
        <begin position="13"/>
        <end position="26"/>
    </location>
</feature>
<comment type="caution">
    <text evidence="6">The sequence shown here is derived from an EMBL/GenBank/DDBJ whole genome shotgun (WGS) entry which is preliminary data.</text>
</comment>
<organism evidence="6 7">
    <name type="scientific">Quadrisphaera granulorum</name>
    <dbReference type="NCBI Taxonomy" id="317664"/>
    <lineage>
        <taxon>Bacteria</taxon>
        <taxon>Bacillati</taxon>
        <taxon>Actinomycetota</taxon>
        <taxon>Actinomycetes</taxon>
        <taxon>Kineosporiales</taxon>
        <taxon>Kineosporiaceae</taxon>
        <taxon>Quadrisphaera</taxon>
    </lineage>
</organism>
<dbReference type="PANTHER" id="PTHR43537">
    <property type="entry name" value="TRANSCRIPTIONAL REGULATOR, GNTR FAMILY"/>
    <property type="match status" value="1"/>
</dbReference>
<evidence type="ECO:0000259" key="5">
    <source>
        <dbReference type="PROSITE" id="PS50949"/>
    </source>
</evidence>
<dbReference type="SMART" id="SM00345">
    <property type="entry name" value="HTH_GNTR"/>
    <property type="match status" value="1"/>
</dbReference>
<gene>
    <name evidence="6" type="ORF">BXY45_10811</name>
</gene>
<evidence type="ECO:0000256" key="1">
    <source>
        <dbReference type="ARBA" id="ARBA00023015"/>
    </source>
</evidence>
<dbReference type="Proteomes" id="UP000245469">
    <property type="component" value="Unassembled WGS sequence"/>
</dbReference>
<dbReference type="InterPro" id="IPR008920">
    <property type="entry name" value="TF_FadR/GntR_C"/>
</dbReference>
<evidence type="ECO:0000313" key="7">
    <source>
        <dbReference type="Proteomes" id="UP000245469"/>
    </source>
</evidence>
<keyword evidence="7" id="KW-1185">Reference proteome</keyword>
<dbReference type="Gene3D" id="1.10.10.10">
    <property type="entry name" value="Winged helix-like DNA-binding domain superfamily/Winged helix DNA-binding domain"/>
    <property type="match status" value="1"/>
</dbReference>
<dbReference type="PROSITE" id="PS50949">
    <property type="entry name" value="HTH_GNTR"/>
    <property type="match status" value="1"/>
</dbReference>
<dbReference type="AlphaFoldDB" id="A0A316AB70"/>
<proteinExistence type="predicted"/>
<feature type="region of interest" description="Disordered" evidence="4">
    <location>
        <begin position="1"/>
        <end position="27"/>
    </location>
</feature>